<organism evidence="1">
    <name type="scientific">Anguilla anguilla</name>
    <name type="common">European freshwater eel</name>
    <name type="synonym">Muraena anguilla</name>
    <dbReference type="NCBI Taxonomy" id="7936"/>
    <lineage>
        <taxon>Eukaryota</taxon>
        <taxon>Metazoa</taxon>
        <taxon>Chordata</taxon>
        <taxon>Craniata</taxon>
        <taxon>Vertebrata</taxon>
        <taxon>Euteleostomi</taxon>
        <taxon>Actinopterygii</taxon>
        <taxon>Neopterygii</taxon>
        <taxon>Teleostei</taxon>
        <taxon>Anguilliformes</taxon>
        <taxon>Anguillidae</taxon>
        <taxon>Anguilla</taxon>
    </lineage>
</organism>
<name>A0A0E9RGH9_ANGAN</name>
<evidence type="ECO:0000313" key="1">
    <source>
        <dbReference type="EMBL" id="JAH27575.1"/>
    </source>
</evidence>
<dbReference type="EMBL" id="GBXM01081002">
    <property type="protein sequence ID" value="JAH27575.1"/>
    <property type="molecule type" value="Transcribed_RNA"/>
</dbReference>
<reference evidence="1" key="2">
    <citation type="journal article" date="2015" name="Fish Shellfish Immunol.">
        <title>Early steps in the European eel (Anguilla anguilla)-Vibrio vulnificus interaction in the gills: Role of the RtxA13 toxin.</title>
        <authorList>
            <person name="Callol A."/>
            <person name="Pajuelo D."/>
            <person name="Ebbesson L."/>
            <person name="Teles M."/>
            <person name="MacKenzie S."/>
            <person name="Amaro C."/>
        </authorList>
    </citation>
    <scope>NUCLEOTIDE SEQUENCE</scope>
</reference>
<reference evidence="1" key="1">
    <citation type="submission" date="2014-11" db="EMBL/GenBank/DDBJ databases">
        <authorList>
            <person name="Amaro Gonzalez C."/>
        </authorList>
    </citation>
    <scope>NUCLEOTIDE SEQUENCE</scope>
</reference>
<proteinExistence type="predicted"/>
<accession>A0A0E9RGH9</accession>
<protein>
    <submittedName>
        <fullName evidence="1">Uncharacterized protein</fullName>
    </submittedName>
</protein>
<sequence length="57" mass="6474">MSTRLKKSPSKALELACVRVCVHVCTMRNISASTLYSTLLFTPSFDDWKVQTICNYD</sequence>
<dbReference type="AlphaFoldDB" id="A0A0E9RGH9"/>